<feature type="compositionally biased region" description="Polar residues" evidence="7">
    <location>
        <begin position="604"/>
        <end position="613"/>
    </location>
</feature>
<dbReference type="PROSITE" id="PS51766">
    <property type="entry name" value="DOCKERIN"/>
    <property type="match status" value="1"/>
</dbReference>
<dbReference type="PROSITE" id="PS51257">
    <property type="entry name" value="PROKAR_LIPOPROTEIN"/>
    <property type="match status" value="1"/>
</dbReference>
<dbReference type="Pfam" id="PF00404">
    <property type="entry name" value="Dockerin_1"/>
    <property type="match status" value="1"/>
</dbReference>
<dbReference type="InterPro" id="IPR008979">
    <property type="entry name" value="Galactose-bd-like_sf"/>
</dbReference>
<dbReference type="RefSeq" id="WP_002852224.1">
    <property type="nucleotide sequence ID" value="NZ_ADKM02000122.1"/>
</dbReference>
<dbReference type="InterPro" id="IPR036439">
    <property type="entry name" value="Dockerin_dom_sf"/>
</dbReference>
<dbReference type="InterPro" id="IPR002105">
    <property type="entry name" value="Dockerin_1_rpt"/>
</dbReference>
<evidence type="ECO:0000256" key="8">
    <source>
        <dbReference type="SAM" id="SignalP"/>
    </source>
</evidence>
<keyword evidence="11" id="KW-1185">Reference proteome</keyword>
<dbReference type="InterPro" id="IPR003305">
    <property type="entry name" value="CenC_carb-bd"/>
</dbReference>
<comment type="similarity">
    <text evidence="1">Belongs to the glycosyl hydrolase 5 (cellulase A) family.</text>
</comment>
<comment type="caution">
    <text evidence="10">The sequence shown here is derived from an EMBL/GenBank/DDBJ whole genome shotgun (WGS) entry which is preliminary data.</text>
</comment>
<keyword evidence="8" id="KW-0732">Signal</keyword>
<dbReference type="InterPro" id="IPR016134">
    <property type="entry name" value="Dockerin_dom"/>
</dbReference>
<dbReference type="CDD" id="cd14256">
    <property type="entry name" value="Dockerin_I"/>
    <property type="match status" value="1"/>
</dbReference>
<sequence length="754" mass="83773">MKTKSRRALTLSTVCAMALSCLAFAEPTRAEAAFEKDAKQTVADMGLGWNLGNSLDSYSGTTIGGNRGSTSSETAWGNPATTKAMIDMVRDSGVKTVRVPVTWYEHMDPNTYKIDDVWMNRVEEVVNYVLEDDMYCILNVHHDTGENGWLKANSNNLQNKEAMFRSIWEQISENFADYGDKLVFEGFNEILDESSNQWWNPSSEACPISNELNQIFVDVVRNSGGNNARRNLICNTYCAGANNEITSQFVLPRDTVSNRLIVEAHVYQPFEFTHESYPEITTWTSSPLDMVLNNLNSTFVQRGIPVIVGEFGCANKNNMSEITSWSKYLVEKCTRYGMGCIWWDNGSQYKIYNRRTLKISQPELLNAMLEASGSAIPSTSQKVIAGDANGNGKLDENDAELIQDYVVRKISTISQNADIDLDGKVTIIDLVHLKQALANPDPVNDPANLCSNEDNWTSWTDTSNGGQGEMFYVDNGVSMQVNRGGKNEWDTQFFYEGITLEQGAKYQISFDYVSDKPQTTAFIVNQGHDDYLPYFSENLSWSTNVQHYKATFDYTSKTDNMCRVTFNLGGSSVNVPYKATVTNLSLIKLSGGSSSSSSSSSSSQNDPPVSTGTNLAADVSKYTSWANTEGGASASFKSLNNGLQISVNRAGSEEWYVQGIYPSVKFEKGATYDISFDYQADRNAKFGFKIQQNYEPYGQYFNESVYASSQKQHYSTKFTMTEPTDDNTACVFNCGAVDAPVNITITDLVITKSN</sequence>
<dbReference type="AlphaFoldDB" id="E9SG62"/>
<dbReference type="Proteomes" id="UP000004259">
    <property type="component" value="Unassembled WGS sequence"/>
</dbReference>
<dbReference type="STRING" id="246199.CUS_7783"/>
<protein>
    <submittedName>
        <fullName evidence="10">Cellulase (Glycosyl hydrolase family 5)</fullName>
    </submittedName>
</protein>
<keyword evidence="6" id="KW-0624">Polysaccharide degradation</keyword>
<dbReference type="SUPFAM" id="SSF63446">
    <property type="entry name" value="Type I dockerin domain"/>
    <property type="match status" value="1"/>
</dbReference>
<dbReference type="InterPro" id="IPR001547">
    <property type="entry name" value="Glyco_hydro_5"/>
</dbReference>
<keyword evidence="4" id="KW-0119">Carbohydrate metabolism</keyword>
<organism evidence="10 11">
    <name type="scientific">Ruminococcus albus 8</name>
    <dbReference type="NCBI Taxonomy" id="246199"/>
    <lineage>
        <taxon>Bacteria</taxon>
        <taxon>Bacillati</taxon>
        <taxon>Bacillota</taxon>
        <taxon>Clostridia</taxon>
        <taxon>Eubacteriales</taxon>
        <taxon>Oscillospiraceae</taxon>
        <taxon>Ruminococcus</taxon>
    </lineage>
</organism>
<feature type="compositionally biased region" description="Low complexity" evidence="7">
    <location>
        <begin position="593"/>
        <end position="603"/>
    </location>
</feature>
<name>E9SG62_RUMAL</name>
<evidence type="ECO:0000256" key="6">
    <source>
        <dbReference type="ARBA" id="ARBA00023326"/>
    </source>
</evidence>
<keyword evidence="3" id="KW-0136">Cellulose degradation</keyword>
<keyword evidence="2 10" id="KW-0378">Hydrolase</keyword>
<dbReference type="SUPFAM" id="SSF51445">
    <property type="entry name" value="(Trans)glycosidases"/>
    <property type="match status" value="1"/>
</dbReference>
<evidence type="ECO:0000256" key="5">
    <source>
        <dbReference type="ARBA" id="ARBA00023295"/>
    </source>
</evidence>
<dbReference type="Gene3D" id="3.20.20.80">
    <property type="entry name" value="Glycosidases"/>
    <property type="match status" value="1"/>
</dbReference>
<feature type="region of interest" description="Disordered" evidence="7">
    <location>
        <begin position="593"/>
        <end position="613"/>
    </location>
</feature>
<dbReference type="eggNOG" id="COG2730">
    <property type="taxonomic scope" value="Bacteria"/>
</dbReference>
<evidence type="ECO:0000256" key="2">
    <source>
        <dbReference type="ARBA" id="ARBA00022801"/>
    </source>
</evidence>
<dbReference type="InterPro" id="IPR017853">
    <property type="entry name" value="GH"/>
</dbReference>
<dbReference type="GO" id="GO:0005576">
    <property type="term" value="C:extracellular region"/>
    <property type="evidence" value="ECO:0007669"/>
    <property type="project" value="TreeGrafter"/>
</dbReference>
<evidence type="ECO:0000313" key="11">
    <source>
        <dbReference type="Proteomes" id="UP000004259"/>
    </source>
</evidence>
<dbReference type="PANTHER" id="PTHR31297">
    <property type="entry name" value="GLUCAN ENDO-1,6-BETA-GLUCOSIDASE B"/>
    <property type="match status" value="1"/>
</dbReference>
<evidence type="ECO:0000256" key="1">
    <source>
        <dbReference type="ARBA" id="ARBA00005641"/>
    </source>
</evidence>
<evidence type="ECO:0000313" key="10">
    <source>
        <dbReference type="EMBL" id="EGC01855.1"/>
    </source>
</evidence>
<evidence type="ECO:0000256" key="3">
    <source>
        <dbReference type="ARBA" id="ARBA00023001"/>
    </source>
</evidence>
<evidence type="ECO:0000259" key="9">
    <source>
        <dbReference type="PROSITE" id="PS51766"/>
    </source>
</evidence>
<dbReference type="Gene3D" id="1.10.1330.10">
    <property type="entry name" value="Dockerin domain"/>
    <property type="match status" value="1"/>
</dbReference>
<accession>E9SG62</accession>
<dbReference type="Pfam" id="PF00150">
    <property type="entry name" value="Cellulase"/>
    <property type="match status" value="1"/>
</dbReference>
<dbReference type="GO" id="GO:0009986">
    <property type="term" value="C:cell surface"/>
    <property type="evidence" value="ECO:0007669"/>
    <property type="project" value="TreeGrafter"/>
</dbReference>
<dbReference type="GO" id="GO:0008422">
    <property type="term" value="F:beta-glucosidase activity"/>
    <property type="evidence" value="ECO:0007669"/>
    <property type="project" value="TreeGrafter"/>
</dbReference>
<dbReference type="SUPFAM" id="SSF49785">
    <property type="entry name" value="Galactose-binding domain-like"/>
    <property type="match status" value="2"/>
</dbReference>
<feature type="chain" id="PRO_5038761197" evidence="8">
    <location>
        <begin position="26"/>
        <end position="754"/>
    </location>
</feature>
<evidence type="ECO:0000256" key="7">
    <source>
        <dbReference type="SAM" id="MobiDB-lite"/>
    </source>
</evidence>
<dbReference type="GO" id="GO:0030245">
    <property type="term" value="P:cellulose catabolic process"/>
    <property type="evidence" value="ECO:0007669"/>
    <property type="project" value="UniProtKB-KW"/>
</dbReference>
<dbReference type="Pfam" id="PF02018">
    <property type="entry name" value="CBM_4_9"/>
    <property type="match status" value="2"/>
</dbReference>
<dbReference type="EMBL" id="ADKM02000122">
    <property type="protein sequence ID" value="EGC01855.1"/>
    <property type="molecule type" value="Genomic_DNA"/>
</dbReference>
<dbReference type="Gene3D" id="2.60.120.260">
    <property type="entry name" value="Galactose-binding domain-like"/>
    <property type="match status" value="2"/>
</dbReference>
<dbReference type="OrthoDB" id="9800955at2"/>
<dbReference type="PANTHER" id="PTHR31297:SF41">
    <property type="entry name" value="ENDOGLUCANASE, PUTATIVE (AFU_ORTHOLOGUE AFUA_5G01830)-RELATED"/>
    <property type="match status" value="1"/>
</dbReference>
<keyword evidence="5" id="KW-0326">Glycosidase</keyword>
<feature type="domain" description="Dockerin" evidence="9">
    <location>
        <begin position="381"/>
        <end position="443"/>
    </location>
</feature>
<dbReference type="InterPro" id="IPR050386">
    <property type="entry name" value="Glycosyl_hydrolase_5"/>
</dbReference>
<gene>
    <name evidence="10" type="ORF">CUS_7783</name>
</gene>
<evidence type="ECO:0000256" key="4">
    <source>
        <dbReference type="ARBA" id="ARBA00023277"/>
    </source>
</evidence>
<proteinExistence type="inferred from homology"/>
<reference evidence="10 11" key="1">
    <citation type="submission" date="2011-02" db="EMBL/GenBank/DDBJ databases">
        <authorList>
            <person name="Nelson K.E."/>
            <person name="Sutton G."/>
            <person name="Torralba M."/>
            <person name="Durkin S."/>
            <person name="Harkins D."/>
            <person name="Montgomery R."/>
            <person name="Ziemer C."/>
            <person name="Klaassens E."/>
            <person name="Ocuiv P."/>
            <person name="Morrison M."/>
        </authorList>
    </citation>
    <scope>NUCLEOTIDE SEQUENCE [LARGE SCALE GENOMIC DNA]</scope>
    <source>
        <strain evidence="10 11">8</strain>
    </source>
</reference>
<feature type="signal peptide" evidence="8">
    <location>
        <begin position="1"/>
        <end position="25"/>
    </location>
</feature>